<dbReference type="GO" id="GO:0005814">
    <property type="term" value="C:centriole"/>
    <property type="evidence" value="ECO:0007669"/>
    <property type="project" value="TreeGrafter"/>
</dbReference>
<feature type="region of interest" description="Disordered" evidence="2">
    <location>
        <begin position="1003"/>
        <end position="1063"/>
    </location>
</feature>
<feature type="coiled-coil region" evidence="1">
    <location>
        <begin position="444"/>
        <end position="485"/>
    </location>
</feature>
<keyword evidence="1" id="KW-0175">Coiled coil</keyword>
<dbReference type="GO" id="GO:0007099">
    <property type="term" value="P:centriole replication"/>
    <property type="evidence" value="ECO:0007669"/>
    <property type="project" value="TreeGrafter"/>
</dbReference>
<organism evidence="3 4">
    <name type="scientific">Potamilus streckersoni</name>
    <dbReference type="NCBI Taxonomy" id="2493646"/>
    <lineage>
        <taxon>Eukaryota</taxon>
        <taxon>Metazoa</taxon>
        <taxon>Spiralia</taxon>
        <taxon>Lophotrochozoa</taxon>
        <taxon>Mollusca</taxon>
        <taxon>Bivalvia</taxon>
        <taxon>Autobranchia</taxon>
        <taxon>Heteroconchia</taxon>
        <taxon>Palaeoheterodonta</taxon>
        <taxon>Unionida</taxon>
        <taxon>Unionoidea</taxon>
        <taxon>Unionidae</taxon>
        <taxon>Ambleminae</taxon>
        <taxon>Lampsilini</taxon>
        <taxon>Potamilus</taxon>
    </lineage>
</organism>
<feature type="coiled-coil region" evidence="1">
    <location>
        <begin position="634"/>
        <end position="721"/>
    </location>
</feature>
<feature type="coiled-coil region" evidence="1">
    <location>
        <begin position="230"/>
        <end position="417"/>
    </location>
</feature>
<feature type="coiled-coil region" evidence="1">
    <location>
        <begin position="101"/>
        <end position="175"/>
    </location>
</feature>
<dbReference type="GO" id="GO:0060271">
    <property type="term" value="P:cilium assembly"/>
    <property type="evidence" value="ECO:0007669"/>
    <property type="project" value="TreeGrafter"/>
</dbReference>
<dbReference type="EMBL" id="JAEAOA010001692">
    <property type="protein sequence ID" value="KAK3610724.1"/>
    <property type="molecule type" value="Genomic_DNA"/>
</dbReference>
<dbReference type="InterPro" id="IPR042481">
    <property type="entry name" value="CCDC57"/>
</dbReference>
<evidence type="ECO:0000313" key="3">
    <source>
        <dbReference type="EMBL" id="KAK3610724.1"/>
    </source>
</evidence>
<name>A0AAE0WE03_9BIVA</name>
<accession>A0AAE0WE03</accession>
<dbReference type="PANTHER" id="PTHR46725:SF1">
    <property type="entry name" value="COILED-COIL DOMAIN-CONTAINING PROTEIN 57"/>
    <property type="match status" value="1"/>
</dbReference>
<dbReference type="AlphaFoldDB" id="A0AAE0WE03"/>
<proteinExistence type="predicted"/>
<gene>
    <name evidence="3" type="ORF">CHS0354_028119</name>
</gene>
<feature type="coiled-coil region" evidence="1">
    <location>
        <begin position="793"/>
        <end position="820"/>
    </location>
</feature>
<feature type="coiled-coil region" evidence="1">
    <location>
        <begin position="24"/>
        <end position="51"/>
    </location>
</feature>
<dbReference type="PANTHER" id="PTHR46725">
    <property type="entry name" value="COILED-COIL DOMAIN-CONTAINING PROTEIN 57"/>
    <property type="match status" value="1"/>
</dbReference>
<dbReference type="GO" id="GO:0034451">
    <property type="term" value="C:centriolar satellite"/>
    <property type="evidence" value="ECO:0007669"/>
    <property type="project" value="TreeGrafter"/>
</dbReference>
<dbReference type="GO" id="GO:0045931">
    <property type="term" value="P:positive regulation of mitotic cell cycle"/>
    <property type="evidence" value="ECO:0007669"/>
    <property type="project" value="TreeGrafter"/>
</dbReference>
<dbReference type="Proteomes" id="UP001195483">
    <property type="component" value="Unassembled WGS sequence"/>
</dbReference>
<evidence type="ECO:0008006" key="5">
    <source>
        <dbReference type="Google" id="ProtNLM"/>
    </source>
</evidence>
<reference evidence="3" key="3">
    <citation type="submission" date="2023-05" db="EMBL/GenBank/DDBJ databases">
        <authorList>
            <person name="Smith C.H."/>
        </authorList>
    </citation>
    <scope>NUCLEOTIDE SEQUENCE</scope>
    <source>
        <strain evidence="3">CHS0354</strain>
        <tissue evidence="3">Mantle</tissue>
    </source>
</reference>
<evidence type="ECO:0000256" key="2">
    <source>
        <dbReference type="SAM" id="MobiDB-lite"/>
    </source>
</evidence>
<feature type="compositionally biased region" description="Basic residues" evidence="2">
    <location>
        <begin position="1040"/>
        <end position="1052"/>
    </location>
</feature>
<dbReference type="GO" id="GO:0005876">
    <property type="term" value="C:spindle microtubule"/>
    <property type="evidence" value="ECO:0007669"/>
    <property type="project" value="TreeGrafter"/>
</dbReference>
<comment type="caution">
    <text evidence="3">The sequence shown here is derived from an EMBL/GenBank/DDBJ whole genome shotgun (WGS) entry which is preliminary data.</text>
</comment>
<feature type="coiled-coil region" evidence="1">
    <location>
        <begin position="520"/>
        <end position="598"/>
    </location>
</feature>
<dbReference type="GO" id="GO:0007020">
    <property type="term" value="P:microtubule nucleation"/>
    <property type="evidence" value="ECO:0007669"/>
    <property type="project" value="TreeGrafter"/>
</dbReference>
<keyword evidence="4" id="KW-1185">Reference proteome</keyword>
<evidence type="ECO:0000313" key="4">
    <source>
        <dbReference type="Proteomes" id="UP001195483"/>
    </source>
</evidence>
<evidence type="ECO:0000256" key="1">
    <source>
        <dbReference type="SAM" id="Coils"/>
    </source>
</evidence>
<reference evidence="3" key="1">
    <citation type="journal article" date="2021" name="Genome Biol. Evol.">
        <title>A High-Quality Reference Genome for a Parasitic Bivalve with Doubly Uniparental Inheritance (Bivalvia: Unionida).</title>
        <authorList>
            <person name="Smith C.H."/>
        </authorList>
    </citation>
    <scope>NUCLEOTIDE SEQUENCE</scope>
    <source>
        <strain evidence="3">CHS0354</strain>
    </source>
</reference>
<reference evidence="3" key="2">
    <citation type="journal article" date="2021" name="Genome Biol. Evol.">
        <title>Developing a high-quality reference genome for a parasitic bivalve with doubly uniparental inheritance (Bivalvia: Unionida).</title>
        <authorList>
            <person name="Smith C.H."/>
        </authorList>
    </citation>
    <scope>NUCLEOTIDE SEQUENCE</scope>
    <source>
        <strain evidence="3">CHS0354</strain>
        <tissue evidence="3">Mantle</tissue>
    </source>
</reference>
<sequence length="1063" mass="123817">MMTEDQGEKQDWKVLAAQKEKEWREVTELRIQSLENEIQAKDKKMSEEGTKFQQLKEDFKYNLRLIAERDQELERYDMTVSEYKAQLNVKTAEVSEFRIQIDDLKSQINREAKSREELQMHYQHRLREKQEEIDSFKCTKDGEIQQERKEYEAFKRNLQRQMTELAEEMDAQKRELTSGFEEAMKKREHEFRVKADEMSTKVLEYELKAKLLGKELDLVKTAHEKNHQEFEQVETNKRTLEKLLKEKEWELADLKAMKDACINDLNNRLQQEEVEKKRKQEEFQRKHAELDRLGREKEVALSKVKEAYLEREQALQNSIRDLQTKLEDATTKFRQLEWTNQDLEKDKNIQIEKLREELQDVKEKWARQVVEISRGQVSKDLEVQNLREAEAKIKRELLQKKEDIERYKSELSAAVDREAGLERCKTQLELDWQRRFEDVERQQYQKSEELIKNLTKARDEAVAAVKEKERELQQKEMLMRVLSKDRVQALATLKKHGLKLDKNISMMVEKESGGEILEEFSQLQQQNESLKMVIQEMRKQMEDLGQDIPLSARNIQTTTKGSTGGVADEYVKNLEKENRELRQKNRELEQEVDVVRKFGRSSAVQPPTNEEEVMSAVKDNALVRSHIQSLNDMIGSFRAEKTELSAQLKKLQARSQHTEGLNEKLAKESQQKQVEIDQLRYEFGAQSRRNQAEIASLHQKVSELELQLSEARKEADEYYRGNLERNMEVTALRQELSKLKLDLAEKRPPINFGAEELVIQQLQDEILKLRQQSESIFPTDLKSGQGATTNETIHNLQKKLKAAAKKITELAKERQQLIEIGNKLRAELKKAGVVPPSVPSAGRIPAAYFQEPVREDSDHMISQPLSNQFLGKLNQLEHLQYQLTKQELQYAQRYHSKLDKTGEADVSDTENRPASILKKTNPLRTSMEASPGVRASIDTEGGMTQASSQSVPIDRDLLKSMSSVGGESLQEIWKMLEERQSPSPYTPRTPRHFDQLGGSDLIPTHPADEDQHQGLYLAGRKPEVRHKSRQEKKLSEKAAGKMRQKLPNRPKIRNYNVKNDGVG</sequence>
<protein>
    <recommendedName>
        <fullName evidence="5">Coiled-coil domain-containing protein 57</fullName>
    </recommendedName>
</protein>